<keyword evidence="3" id="KW-0159">Chromosome partition</keyword>
<dbReference type="SUPFAM" id="SSF46785">
    <property type="entry name" value="Winged helix' DNA-binding domain"/>
    <property type="match status" value="2"/>
</dbReference>
<dbReference type="OrthoDB" id="9806226at2"/>
<dbReference type="EMBL" id="FOIR01000001">
    <property type="protein sequence ID" value="SEV95186.1"/>
    <property type="molecule type" value="Genomic_DNA"/>
</dbReference>
<dbReference type="PANTHER" id="PTHR34298">
    <property type="entry name" value="SEGREGATION AND CONDENSATION PROTEIN B"/>
    <property type="match status" value="1"/>
</dbReference>
<keyword evidence="4" id="KW-0131">Cell cycle</keyword>
<proteinExistence type="predicted"/>
<gene>
    <name evidence="6" type="ORF">SAMN05216290_0880</name>
</gene>
<evidence type="ECO:0000256" key="3">
    <source>
        <dbReference type="ARBA" id="ARBA00022829"/>
    </source>
</evidence>
<evidence type="ECO:0000256" key="1">
    <source>
        <dbReference type="ARBA" id="ARBA00022490"/>
    </source>
</evidence>
<dbReference type="NCBIfam" id="TIGR00281">
    <property type="entry name" value="SMC-Scp complex subunit ScpB"/>
    <property type="match status" value="1"/>
</dbReference>
<dbReference type="Pfam" id="PF04079">
    <property type="entry name" value="SMC_ScpB"/>
    <property type="match status" value="1"/>
</dbReference>
<protein>
    <submittedName>
        <fullName evidence="6">Segregation and condensation protein B</fullName>
    </submittedName>
</protein>
<name>A0A1I0N2D2_9BACT</name>
<organism evidence="6 7">
    <name type="scientific">Roseivirga pacifica</name>
    <dbReference type="NCBI Taxonomy" id="1267423"/>
    <lineage>
        <taxon>Bacteria</taxon>
        <taxon>Pseudomonadati</taxon>
        <taxon>Bacteroidota</taxon>
        <taxon>Cytophagia</taxon>
        <taxon>Cytophagales</taxon>
        <taxon>Roseivirgaceae</taxon>
        <taxon>Roseivirga</taxon>
    </lineage>
</organism>
<dbReference type="InterPro" id="IPR036388">
    <property type="entry name" value="WH-like_DNA-bd_sf"/>
</dbReference>
<evidence type="ECO:0000256" key="5">
    <source>
        <dbReference type="SAM" id="MobiDB-lite"/>
    </source>
</evidence>
<keyword evidence="1" id="KW-0963">Cytoplasm</keyword>
<reference evidence="7" key="1">
    <citation type="submission" date="2016-10" db="EMBL/GenBank/DDBJ databases">
        <authorList>
            <person name="Varghese N."/>
            <person name="Submissions S."/>
        </authorList>
    </citation>
    <scope>NUCLEOTIDE SEQUENCE [LARGE SCALE GENOMIC DNA]</scope>
    <source>
        <strain evidence="7">CGMCC 1.12402</strain>
    </source>
</reference>
<dbReference type="GO" id="GO:0051301">
    <property type="term" value="P:cell division"/>
    <property type="evidence" value="ECO:0007669"/>
    <property type="project" value="UniProtKB-KW"/>
</dbReference>
<keyword evidence="2" id="KW-0132">Cell division</keyword>
<dbReference type="PIRSF" id="PIRSF019345">
    <property type="entry name" value="ScpB"/>
    <property type="match status" value="1"/>
</dbReference>
<evidence type="ECO:0000313" key="6">
    <source>
        <dbReference type="EMBL" id="SEV95186.1"/>
    </source>
</evidence>
<sequence length="192" mass="21711">MDFLGNHIEALIFCAQKPIKVDEIRNCLSEMFEADVPVKDIETTIEKVSEKYASDEYAFEIIHSGGGYQFLTKPAYQASIGILLKHQSKKRLSTSALETLSIIAYKQPVTKSEMEQIRGVNCDYSVQKLLEKELIEIKGKSEAIGRPMLYGTSDKFMDYFGINSLKDLPTPKDFAENENEIGPQETEEKAQE</sequence>
<dbReference type="Proteomes" id="UP000199437">
    <property type="component" value="Unassembled WGS sequence"/>
</dbReference>
<evidence type="ECO:0000256" key="4">
    <source>
        <dbReference type="ARBA" id="ARBA00023306"/>
    </source>
</evidence>
<dbReference type="InterPro" id="IPR036390">
    <property type="entry name" value="WH_DNA-bd_sf"/>
</dbReference>
<dbReference type="InterPro" id="IPR005234">
    <property type="entry name" value="ScpB_csome_segregation"/>
</dbReference>
<accession>A0A1I0N2D2</accession>
<evidence type="ECO:0000256" key="2">
    <source>
        <dbReference type="ARBA" id="ARBA00022618"/>
    </source>
</evidence>
<dbReference type="RefSeq" id="WP_090257231.1">
    <property type="nucleotide sequence ID" value="NZ_FOIR01000001.1"/>
</dbReference>
<dbReference type="AlphaFoldDB" id="A0A1I0N2D2"/>
<evidence type="ECO:0000313" key="7">
    <source>
        <dbReference type="Proteomes" id="UP000199437"/>
    </source>
</evidence>
<feature type="region of interest" description="Disordered" evidence="5">
    <location>
        <begin position="168"/>
        <end position="192"/>
    </location>
</feature>
<dbReference type="PANTHER" id="PTHR34298:SF2">
    <property type="entry name" value="SEGREGATION AND CONDENSATION PROTEIN B"/>
    <property type="match status" value="1"/>
</dbReference>
<dbReference type="GO" id="GO:0051304">
    <property type="term" value="P:chromosome separation"/>
    <property type="evidence" value="ECO:0007669"/>
    <property type="project" value="InterPro"/>
</dbReference>
<dbReference type="STRING" id="1267423.SAMN05216290_0880"/>
<dbReference type="Gene3D" id="1.10.10.10">
    <property type="entry name" value="Winged helix-like DNA-binding domain superfamily/Winged helix DNA-binding domain"/>
    <property type="match status" value="2"/>
</dbReference>
<keyword evidence="7" id="KW-1185">Reference proteome</keyword>
<dbReference type="GeneID" id="99985620"/>